<organism evidence="1">
    <name type="scientific">Ustilago esculenta</name>
    <dbReference type="NCBI Taxonomy" id="185366"/>
    <lineage>
        <taxon>Eukaryota</taxon>
        <taxon>Fungi</taxon>
        <taxon>Dikarya</taxon>
        <taxon>Basidiomycota</taxon>
        <taxon>Ustilaginomycotina</taxon>
        <taxon>Ustilaginomycetes</taxon>
        <taxon>Ustilaginales</taxon>
        <taxon>Ustilaginaceae</taxon>
        <taxon>Ustilago</taxon>
    </lineage>
</organism>
<dbReference type="AlphaFoldDB" id="A0A481SI14"/>
<sequence>MSFRFCICLDLLFAIYSPVAATLWLLVPVPSLRSLVLSTLVNSVIPAPYGAQQGFQQPAQQNGGAYNGQGY</sequence>
<evidence type="ECO:0000313" key="1">
    <source>
        <dbReference type="EMBL" id="QBH67486.1"/>
    </source>
</evidence>
<reference evidence="1" key="2">
    <citation type="journal article" date="2019" name="Fungal Genet. Biol.">
        <title>The smut fungus Ustilago esculenta has a bipolar mating system with three idiomorphs larger than 500?kb.</title>
        <authorList>
            <person name="Liang S.W."/>
            <person name="Huang Y.H."/>
            <person name="Chiu J.Y."/>
            <person name="Tseng H.W."/>
            <person name="Haung J.H."/>
            <person name="Shen W.C."/>
        </authorList>
    </citation>
    <scope>NUCLEOTIDE SEQUENCE</scope>
    <source>
        <strain evidence="1">12JK1RB1-A1</strain>
    </source>
</reference>
<gene>
    <name evidence="1" type="ORF">UE_1420</name>
</gene>
<dbReference type="EMBL" id="MK125512">
    <property type="protein sequence ID" value="QBH67486.1"/>
    <property type="molecule type" value="Genomic_DNA"/>
</dbReference>
<name>A0A481SI14_9BASI</name>
<reference evidence="1" key="1">
    <citation type="submission" date="2018-11" db="EMBL/GenBank/DDBJ databases">
        <authorList>
            <person name="Shen W.-C."/>
            <person name="Liang S.-W."/>
            <person name="Huang Y.-H."/>
            <person name="Chiu J.-Y."/>
        </authorList>
    </citation>
    <scope>NUCLEOTIDE SEQUENCE</scope>
    <source>
        <strain evidence="1">12JK1RB1-A1</strain>
    </source>
</reference>
<protein>
    <submittedName>
        <fullName evidence="1">Uncharacterized protein</fullName>
    </submittedName>
</protein>
<accession>A0A481SI14</accession>
<proteinExistence type="predicted"/>